<feature type="active site" evidence="1">
    <location>
        <position position="36"/>
    </location>
</feature>
<dbReference type="Gene3D" id="3.10.129.10">
    <property type="entry name" value="Hotdog Thioesterase"/>
    <property type="match status" value="1"/>
</dbReference>
<feature type="binding site" evidence="2">
    <location>
        <position position="55"/>
    </location>
    <ligand>
        <name>CoA</name>
        <dbReference type="ChEBI" id="CHEBI:57287"/>
    </ligand>
</feature>
<keyword evidence="6" id="KW-1185">Reference proteome</keyword>
<evidence type="ECO:0000256" key="2">
    <source>
        <dbReference type="PIRSR" id="PIRSR014972-2"/>
    </source>
</evidence>
<dbReference type="SUPFAM" id="SSF54637">
    <property type="entry name" value="Thioesterase/thiol ester dehydrase-isomerase"/>
    <property type="match status" value="1"/>
</dbReference>
<organism evidence="5 6">
    <name type="scientific">Proteiniclasticum aestuarii</name>
    <dbReference type="NCBI Taxonomy" id="2817862"/>
    <lineage>
        <taxon>Bacteria</taxon>
        <taxon>Bacillati</taxon>
        <taxon>Bacillota</taxon>
        <taxon>Clostridia</taxon>
        <taxon>Eubacteriales</taxon>
        <taxon>Clostridiaceae</taxon>
        <taxon>Proteiniclasticum</taxon>
    </lineage>
</organism>
<name>A0A939HCH7_9CLOT</name>
<evidence type="ECO:0000259" key="4">
    <source>
        <dbReference type="Pfam" id="PF22636"/>
    </source>
</evidence>
<evidence type="ECO:0000256" key="3">
    <source>
        <dbReference type="SAM" id="MobiDB-lite"/>
    </source>
</evidence>
<dbReference type="Proteomes" id="UP000664218">
    <property type="component" value="Unassembled WGS sequence"/>
</dbReference>
<reference evidence="5" key="1">
    <citation type="submission" date="2021-03" db="EMBL/GenBank/DDBJ databases">
        <title>Proteiniclasticum marinus sp. nov., isolated from tidal flat sediment.</title>
        <authorList>
            <person name="Namirimu T."/>
            <person name="Yang J.-A."/>
            <person name="Yang S.-H."/>
            <person name="Kim Y.-J."/>
            <person name="Kwon K.K."/>
        </authorList>
    </citation>
    <scope>NUCLEOTIDE SEQUENCE</scope>
    <source>
        <strain evidence="5">SCR006</strain>
    </source>
</reference>
<feature type="active site" evidence="1">
    <location>
        <position position="62"/>
    </location>
</feature>
<dbReference type="PANTHER" id="PTHR36934">
    <property type="entry name" value="BLR0278 PROTEIN"/>
    <property type="match status" value="1"/>
</dbReference>
<evidence type="ECO:0000313" key="6">
    <source>
        <dbReference type="Proteomes" id="UP000664218"/>
    </source>
</evidence>
<feature type="binding site" evidence="2">
    <location>
        <position position="55"/>
    </location>
    <ligand>
        <name>substrate</name>
    </ligand>
</feature>
<dbReference type="EMBL" id="JAFNJU010000005">
    <property type="protein sequence ID" value="MBO1265055.1"/>
    <property type="molecule type" value="Genomic_DNA"/>
</dbReference>
<dbReference type="PANTHER" id="PTHR36934:SF1">
    <property type="entry name" value="THIOESTERASE DOMAIN-CONTAINING PROTEIN"/>
    <property type="match status" value="1"/>
</dbReference>
<accession>A0A939HCH7</accession>
<dbReference type="Pfam" id="PF22636">
    <property type="entry name" value="FlK"/>
    <property type="match status" value="1"/>
</dbReference>
<gene>
    <name evidence="5" type="ORF">J3A84_08460</name>
</gene>
<dbReference type="InterPro" id="IPR029069">
    <property type="entry name" value="HotDog_dom_sf"/>
</dbReference>
<feature type="region of interest" description="Disordered" evidence="3">
    <location>
        <begin position="1"/>
        <end position="20"/>
    </location>
</feature>
<feature type="compositionally biased region" description="Basic and acidic residues" evidence="3">
    <location>
        <begin position="1"/>
        <end position="10"/>
    </location>
</feature>
<evidence type="ECO:0000313" key="5">
    <source>
        <dbReference type="EMBL" id="MBO1265055.1"/>
    </source>
</evidence>
<feature type="binding site" evidence="2">
    <location>
        <position position="106"/>
    </location>
    <ligand>
        <name>substrate</name>
    </ligand>
</feature>
<protein>
    <submittedName>
        <fullName evidence="5">Thioesterase family protein</fullName>
    </submittedName>
</protein>
<sequence>MVYEHTKIVTEEDTAEAHGSGDLPVYATPALVALMEYASKELVKPGLSEGETTVGVKMDISHLKATVVGGAVRARAELLEMEGRRLHFRIEAYEGEMLIGEAIHDRVMVDAQRFMSKFSK</sequence>
<dbReference type="PIRSF" id="PIRSF014972">
    <property type="entry name" value="FlK"/>
    <property type="match status" value="1"/>
</dbReference>
<feature type="domain" description="Fluoroacetyl-CoA-specific thioesterase-like" evidence="4">
    <location>
        <begin position="9"/>
        <end position="111"/>
    </location>
</feature>
<comment type="caution">
    <text evidence="5">The sequence shown here is derived from an EMBL/GenBank/DDBJ whole genome shotgun (WGS) entry which is preliminary data.</text>
</comment>
<dbReference type="AlphaFoldDB" id="A0A939HCH7"/>
<proteinExistence type="predicted"/>
<evidence type="ECO:0000256" key="1">
    <source>
        <dbReference type="PIRSR" id="PIRSR014972-1"/>
    </source>
</evidence>
<dbReference type="InterPro" id="IPR054485">
    <property type="entry name" value="FlK-like_dom"/>
</dbReference>
<dbReference type="InterPro" id="IPR025540">
    <property type="entry name" value="FlK"/>
</dbReference>
<feature type="active site" evidence="1">
    <location>
        <position position="28"/>
    </location>
</feature>